<dbReference type="PIRSF" id="PIRSF000398">
    <property type="entry name" value="M_m6A_EcoRV"/>
    <property type="match status" value="1"/>
</dbReference>
<dbReference type="InterPro" id="IPR002052">
    <property type="entry name" value="DNA_methylase_N6_adenine_CS"/>
</dbReference>
<dbReference type="EMBL" id="LZRT01000010">
    <property type="protein sequence ID" value="OUM90785.1"/>
    <property type="molecule type" value="Genomic_DNA"/>
</dbReference>
<protein>
    <recommendedName>
        <fullName evidence="2 8">Site-specific DNA-methyltransferase (adenine-specific)</fullName>
        <ecNumber evidence="2 8">2.1.1.72</ecNumber>
    </recommendedName>
</protein>
<gene>
    <name evidence="9" type="ORF">BAA01_07355</name>
</gene>
<evidence type="ECO:0000256" key="2">
    <source>
        <dbReference type="ARBA" id="ARBA00011900"/>
    </source>
</evidence>
<evidence type="ECO:0000313" key="9">
    <source>
        <dbReference type="EMBL" id="OUM90785.1"/>
    </source>
</evidence>
<dbReference type="EC" id="2.1.1.72" evidence="2 8"/>
<comment type="caution">
    <text evidence="9">The sequence shown here is derived from an EMBL/GenBank/DDBJ whole genome shotgun (WGS) entry which is preliminary data.</text>
</comment>
<dbReference type="GO" id="GO:1904047">
    <property type="term" value="F:S-adenosyl-L-methionine binding"/>
    <property type="evidence" value="ECO:0007669"/>
    <property type="project" value="TreeGrafter"/>
</dbReference>
<evidence type="ECO:0000256" key="6">
    <source>
        <dbReference type="ARBA" id="ARBA00047942"/>
    </source>
</evidence>
<proteinExistence type="inferred from homology"/>
<dbReference type="GO" id="GO:0006298">
    <property type="term" value="P:mismatch repair"/>
    <property type="evidence" value="ECO:0007669"/>
    <property type="project" value="TreeGrafter"/>
</dbReference>
<feature type="binding site" evidence="7">
    <location>
        <position position="26"/>
    </location>
    <ligand>
        <name>S-adenosyl-L-methionine</name>
        <dbReference type="ChEBI" id="CHEBI:59789"/>
    </ligand>
</feature>
<organism evidence="9 10">
    <name type="scientific">Bacillus thermozeamaize</name>
    <dbReference type="NCBI Taxonomy" id="230954"/>
    <lineage>
        <taxon>Bacteria</taxon>
        <taxon>Bacillati</taxon>
        <taxon>Bacillota</taxon>
        <taxon>Bacilli</taxon>
        <taxon>Bacillales</taxon>
        <taxon>Bacillaceae</taxon>
        <taxon>Bacillus</taxon>
    </lineage>
</organism>
<dbReference type="InterPro" id="IPR012263">
    <property type="entry name" value="M_m6A_EcoRV"/>
</dbReference>
<dbReference type="Gene3D" id="3.40.50.150">
    <property type="entry name" value="Vaccinia Virus protein VP39"/>
    <property type="match status" value="1"/>
</dbReference>
<dbReference type="Pfam" id="PF02086">
    <property type="entry name" value="MethyltransfD12"/>
    <property type="match status" value="1"/>
</dbReference>
<evidence type="ECO:0000256" key="8">
    <source>
        <dbReference type="RuleBase" id="RU361257"/>
    </source>
</evidence>
<evidence type="ECO:0000256" key="5">
    <source>
        <dbReference type="ARBA" id="ARBA00022691"/>
    </source>
</evidence>
<evidence type="ECO:0000256" key="4">
    <source>
        <dbReference type="ARBA" id="ARBA00022679"/>
    </source>
</evidence>
<feature type="binding site" evidence="7">
    <location>
        <position position="191"/>
    </location>
    <ligand>
        <name>S-adenosyl-L-methionine</name>
        <dbReference type="ChEBI" id="CHEBI:59789"/>
    </ligand>
</feature>
<dbReference type="GO" id="GO:0032259">
    <property type="term" value="P:methylation"/>
    <property type="evidence" value="ECO:0007669"/>
    <property type="project" value="UniProtKB-KW"/>
</dbReference>
<dbReference type="InterPro" id="IPR023095">
    <property type="entry name" value="Ade_MeTrfase_dom_2"/>
</dbReference>
<dbReference type="AlphaFoldDB" id="A0A1Y3PTT7"/>
<keyword evidence="5 8" id="KW-0949">S-adenosyl-L-methionine</keyword>
<sequence length="287" mass="33039">MSKAATIKHSTDDQSMKPPIKWAGGKTQLIKQFFPLFPPNIDSYAEPFLGGGAVFFALRPSEAFLMDNNEELINFYLVVRDHLEDLMDDLKKHVNTEEYYYRIRALDPAELSHVERASRFLYLNKTGYNGLWRVNRQGKHNVPYGHYKNPRILDEDNLRKASEILANADIRCCDFACVLDVAKPGMFIYMDPPYHPLSQTANFTSYTADAFNEDDQRRLADVCRELDRMGCLVMVSNSDTPFIRELYDGFHMTTVSARRAINCRADRRGPVNELVIRNYGGNRFSKI</sequence>
<feature type="binding site" evidence="7">
    <location>
        <position position="22"/>
    </location>
    <ligand>
        <name>S-adenosyl-L-methionine</name>
        <dbReference type="ChEBI" id="CHEBI:59789"/>
    </ligand>
</feature>
<evidence type="ECO:0000256" key="1">
    <source>
        <dbReference type="ARBA" id="ARBA00006594"/>
    </source>
</evidence>
<dbReference type="Gene3D" id="1.10.1020.10">
    <property type="entry name" value="Adenine-specific Methyltransferase, Domain 2"/>
    <property type="match status" value="1"/>
</dbReference>
<evidence type="ECO:0000256" key="3">
    <source>
        <dbReference type="ARBA" id="ARBA00022603"/>
    </source>
</evidence>
<dbReference type="PANTHER" id="PTHR30481">
    <property type="entry name" value="DNA ADENINE METHYLASE"/>
    <property type="match status" value="1"/>
</dbReference>
<dbReference type="Proteomes" id="UP000196475">
    <property type="component" value="Unassembled WGS sequence"/>
</dbReference>
<dbReference type="InterPro" id="IPR012327">
    <property type="entry name" value="MeTrfase_D12"/>
</dbReference>
<accession>A0A1Y3PTT7</accession>
<comment type="similarity">
    <text evidence="1 8">Belongs to the N(4)/N(6)-methyltransferase family.</text>
</comment>
<comment type="catalytic activity">
    <reaction evidence="6 8">
        <text>a 2'-deoxyadenosine in DNA + S-adenosyl-L-methionine = an N(6)-methyl-2'-deoxyadenosine in DNA + S-adenosyl-L-homocysteine + H(+)</text>
        <dbReference type="Rhea" id="RHEA:15197"/>
        <dbReference type="Rhea" id="RHEA-COMP:12418"/>
        <dbReference type="Rhea" id="RHEA-COMP:12419"/>
        <dbReference type="ChEBI" id="CHEBI:15378"/>
        <dbReference type="ChEBI" id="CHEBI:57856"/>
        <dbReference type="ChEBI" id="CHEBI:59789"/>
        <dbReference type="ChEBI" id="CHEBI:90615"/>
        <dbReference type="ChEBI" id="CHEBI:90616"/>
        <dbReference type="EC" id="2.1.1.72"/>
    </reaction>
</comment>
<dbReference type="GO" id="GO:0009007">
    <property type="term" value="F:site-specific DNA-methyltransferase (adenine-specific) activity"/>
    <property type="evidence" value="ECO:0007669"/>
    <property type="project" value="UniProtKB-UniRule"/>
</dbReference>
<dbReference type="PANTHER" id="PTHR30481:SF3">
    <property type="entry name" value="DNA ADENINE METHYLASE"/>
    <property type="match status" value="1"/>
</dbReference>
<feature type="binding site" evidence="7">
    <location>
        <position position="67"/>
    </location>
    <ligand>
        <name>S-adenosyl-L-methionine</name>
        <dbReference type="ChEBI" id="CHEBI:59789"/>
    </ligand>
</feature>
<reference evidence="10" key="1">
    <citation type="submission" date="2016-06" db="EMBL/GenBank/DDBJ databases">
        <authorList>
            <person name="Nascimento L."/>
            <person name="Pereira R.V."/>
            <person name="Martins L.F."/>
            <person name="Quaggio R.B."/>
            <person name="Silva A.M."/>
            <person name="Setubal J.C."/>
        </authorList>
    </citation>
    <scope>NUCLEOTIDE SEQUENCE [LARGE SCALE GENOMIC DNA]</scope>
</reference>
<evidence type="ECO:0000256" key="7">
    <source>
        <dbReference type="PIRSR" id="PIRSR000398-1"/>
    </source>
</evidence>
<name>A0A1Y3PTT7_9BACI</name>
<keyword evidence="4 8" id="KW-0808">Transferase</keyword>
<keyword evidence="3 8" id="KW-0489">Methyltransferase</keyword>
<dbReference type="InterPro" id="IPR029063">
    <property type="entry name" value="SAM-dependent_MTases_sf"/>
</dbReference>
<dbReference type="PROSITE" id="PS00092">
    <property type="entry name" value="N6_MTASE"/>
    <property type="match status" value="1"/>
</dbReference>
<dbReference type="PRINTS" id="PR00505">
    <property type="entry name" value="D12N6MTFRASE"/>
</dbReference>
<evidence type="ECO:0000313" key="10">
    <source>
        <dbReference type="Proteomes" id="UP000196475"/>
    </source>
</evidence>
<dbReference type="GO" id="GO:0043565">
    <property type="term" value="F:sequence-specific DNA binding"/>
    <property type="evidence" value="ECO:0007669"/>
    <property type="project" value="TreeGrafter"/>
</dbReference>
<dbReference type="GO" id="GO:0009307">
    <property type="term" value="P:DNA restriction-modification system"/>
    <property type="evidence" value="ECO:0007669"/>
    <property type="project" value="InterPro"/>
</dbReference>
<dbReference type="NCBIfam" id="TIGR00571">
    <property type="entry name" value="dam"/>
    <property type="match status" value="1"/>
</dbReference>
<dbReference type="SUPFAM" id="SSF53335">
    <property type="entry name" value="S-adenosyl-L-methionine-dependent methyltransferases"/>
    <property type="match status" value="1"/>
</dbReference>